<comment type="caution">
    <text evidence="6">The sequence shown here is derived from an EMBL/GenBank/DDBJ whole genome shotgun (WGS) entry which is preliminary data.</text>
</comment>
<feature type="transmembrane region" description="Helical" evidence="5">
    <location>
        <begin position="138"/>
        <end position="157"/>
    </location>
</feature>
<feature type="transmembrane region" description="Helical" evidence="5">
    <location>
        <begin position="67"/>
        <end position="87"/>
    </location>
</feature>
<gene>
    <name evidence="6" type="ORF">GCM10022393_20280</name>
</gene>
<feature type="transmembrane region" description="Helical" evidence="5">
    <location>
        <begin position="169"/>
        <end position="187"/>
    </location>
</feature>
<evidence type="ECO:0000256" key="4">
    <source>
        <dbReference type="ARBA" id="ARBA00023136"/>
    </source>
</evidence>
<keyword evidence="7" id="KW-1185">Reference proteome</keyword>
<sequence length="281" mass="30025">MNGTTTLIIGAALATIMFGMGLSLTVDDFKRILKNPKAVLLGLSNQLLFLPIIGYLLVSTLELSPEISIGIMILASCPGGAVSNIVVNLAKGDLALSITLTAISSIISIFSIPFIVLFALLEFAGEGEKISLDVLQMIGQLIVIVILPVFTAMFIRAKSPEFALRMGKTVRIASVFLLVLITVGLLIKERNNIIPYFLQAGIPAMLLNLTSLGLGYITAYLIQLKKPQAITIAVESGIQNSALAMTIAILTLQKSELGIAAAIYTLVMYISGFMVIILGRR</sequence>
<feature type="transmembrane region" description="Helical" evidence="5">
    <location>
        <begin position="257"/>
        <end position="278"/>
    </location>
</feature>
<organism evidence="6 7">
    <name type="scientific">Aquimarina addita</name>
    <dbReference type="NCBI Taxonomy" id="870485"/>
    <lineage>
        <taxon>Bacteria</taxon>
        <taxon>Pseudomonadati</taxon>
        <taxon>Bacteroidota</taxon>
        <taxon>Flavobacteriia</taxon>
        <taxon>Flavobacteriales</taxon>
        <taxon>Flavobacteriaceae</taxon>
        <taxon>Aquimarina</taxon>
    </lineage>
</organism>
<comment type="subcellular location">
    <subcellularLocation>
        <location evidence="1">Membrane</location>
        <topology evidence="1">Multi-pass membrane protein</topology>
    </subcellularLocation>
</comment>
<dbReference type="InterPro" id="IPR038770">
    <property type="entry name" value="Na+/solute_symporter_sf"/>
</dbReference>
<keyword evidence="4 5" id="KW-0472">Membrane</keyword>
<dbReference type="InterPro" id="IPR004710">
    <property type="entry name" value="Bilac:Na_transpt"/>
</dbReference>
<dbReference type="Proteomes" id="UP001500459">
    <property type="component" value="Unassembled WGS sequence"/>
</dbReference>
<evidence type="ECO:0000256" key="1">
    <source>
        <dbReference type="ARBA" id="ARBA00004141"/>
    </source>
</evidence>
<dbReference type="PANTHER" id="PTHR10361:SF24">
    <property type="entry name" value="P3 PROTEIN"/>
    <property type="match status" value="1"/>
</dbReference>
<name>A0ABP6UJF5_9FLAO</name>
<evidence type="ECO:0000256" key="5">
    <source>
        <dbReference type="SAM" id="Phobius"/>
    </source>
</evidence>
<protein>
    <submittedName>
        <fullName evidence="6">Bile acid:sodium symporter family protein</fullName>
    </submittedName>
</protein>
<feature type="transmembrane region" description="Helical" evidence="5">
    <location>
        <begin position="6"/>
        <end position="26"/>
    </location>
</feature>
<proteinExistence type="predicted"/>
<feature type="transmembrane region" description="Helical" evidence="5">
    <location>
        <begin position="193"/>
        <end position="217"/>
    </location>
</feature>
<evidence type="ECO:0000256" key="2">
    <source>
        <dbReference type="ARBA" id="ARBA00022692"/>
    </source>
</evidence>
<evidence type="ECO:0000256" key="3">
    <source>
        <dbReference type="ARBA" id="ARBA00022989"/>
    </source>
</evidence>
<dbReference type="InterPro" id="IPR002657">
    <property type="entry name" value="BilAc:Na_symport/Acr3"/>
</dbReference>
<dbReference type="Gene3D" id="1.20.1530.20">
    <property type="match status" value="1"/>
</dbReference>
<dbReference type="RefSeq" id="WP_344927058.1">
    <property type="nucleotide sequence ID" value="NZ_BAABCW010000007.1"/>
</dbReference>
<keyword evidence="3 5" id="KW-1133">Transmembrane helix</keyword>
<dbReference type="EMBL" id="BAABCW010000007">
    <property type="protein sequence ID" value="GAA3508662.1"/>
    <property type="molecule type" value="Genomic_DNA"/>
</dbReference>
<accession>A0ABP6UJF5</accession>
<feature type="transmembrane region" description="Helical" evidence="5">
    <location>
        <begin position="38"/>
        <end position="61"/>
    </location>
</feature>
<evidence type="ECO:0000313" key="7">
    <source>
        <dbReference type="Proteomes" id="UP001500459"/>
    </source>
</evidence>
<reference evidence="7" key="1">
    <citation type="journal article" date="2019" name="Int. J. Syst. Evol. Microbiol.">
        <title>The Global Catalogue of Microorganisms (GCM) 10K type strain sequencing project: providing services to taxonomists for standard genome sequencing and annotation.</title>
        <authorList>
            <consortium name="The Broad Institute Genomics Platform"/>
            <consortium name="The Broad Institute Genome Sequencing Center for Infectious Disease"/>
            <person name="Wu L."/>
            <person name="Ma J."/>
        </authorList>
    </citation>
    <scope>NUCLEOTIDE SEQUENCE [LARGE SCALE GENOMIC DNA]</scope>
    <source>
        <strain evidence="7">JCM 17106</strain>
    </source>
</reference>
<feature type="transmembrane region" description="Helical" evidence="5">
    <location>
        <begin position="229"/>
        <end position="251"/>
    </location>
</feature>
<feature type="transmembrane region" description="Helical" evidence="5">
    <location>
        <begin position="94"/>
        <end position="118"/>
    </location>
</feature>
<dbReference type="PANTHER" id="PTHR10361">
    <property type="entry name" value="SODIUM-BILE ACID COTRANSPORTER"/>
    <property type="match status" value="1"/>
</dbReference>
<dbReference type="Pfam" id="PF01758">
    <property type="entry name" value="SBF"/>
    <property type="match status" value="1"/>
</dbReference>
<evidence type="ECO:0000313" key="6">
    <source>
        <dbReference type="EMBL" id="GAA3508662.1"/>
    </source>
</evidence>
<keyword evidence="2 5" id="KW-0812">Transmembrane</keyword>